<evidence type="ECO:0000313" key="1">
    <source>
        <dbReference type="EMBL" id="KAE9531860.1"/>
    </source>
</evidence>
<comment type="caution">
    <text evidence="1">The sequence shown here is derived from an EMBL/GenBank/DDBJ whole genome shotgun (WGS) entry which is preliminary data.</text>
</comment>
<gene>
    <name evidence="1" type="ORF">AGLY_010062</name>
</gene>
<reference evidence="1 2" key="1">
    <citation type="submission" date="2019-08" db="EMBL/GenBank/DDBJ databases">
        <title>The genome of the soybean aphid Biotype 1, its phylome, world population structure and adaptation to the North American continent.</title>
        <authorList>
            <person name="Giordano R."/>
            <person name="Donthu R.K."/>
            <person name="Hernandez A.G."/>
            <person name="Wright C.L."/>
            <person name="Zimin A.V."/>
        </authorList>
    </citation>
    <scope>NUCLEOTIDE SEQUENCE [LARGE SCALE GENOMIC DNA]</scope>
    <source>
        <tissue evidence="1">Whole aphids</tissue>
    </source>
</reference>
<organism evidence="1 2">
    <name type="scientific">Aphis glycines</name>
    <name type="common">Soybean aphid</name>
    <dbReference type="NCBI Taxonomy" id="307491"/>
    <lineage>
        <taxon>Eukaryota</taxon>
        <taxon>Metazoa</taxon>
        <taxon>Ecdysozoa</taxon>
        <taxon>Arthropoda</taxon>
        <taxon>Hexapoda</taxon>
        <taxon>Insecta</taxon>
        <taxon>Pterygota</taxon>
        <taxon>Neoptera</taxon>
        <taxon>Paraneoptera</taxon>
        <taxon>Hemiptera</taxon>
        <taxon>Sternorrhyncha</taxon>
        <taxon>Aphidomorpha</taxon>
        <taxon>Aphidoidea</taxon>
        <taxon>Aphididae</taxon>
        <taxon>Aphidini</taxon>
        <taxon>Aphis</taxon>
        <taxon>Aphis</taxon>
    </lineage>
</organism>
<dbReference type="Proteomes" id="UP000475862">
    <property type="component" value="Unassembled WGS sequence"/>
</dbReference>
<evidence type="ECO:0000313" key="2">
    <source>
        <dbReference type="Proteomes" id="UP000475862"/>
    </source>
</evidence>
<dbReference type="AlphaFoldDB" id="A0A6G0TH56"/>
<accession>A0A6G0TH56</accession>
<keyword evidence="2" id="KW-1185">Reference proteome</keyword>
<name>A0A6G0TH56_APHGL</name>
<sequence>MKVYGQMGTYFFFFTIVKGSTKHVLPFMDYKRSHWLPRNHPTLIRLWTEVWQAATKKLNVCNNFRSYKNDQQVSFVFINIGIDSKSPHEGFAEEIKTIGNLVIKVCYIFVQLSGLDSSSLFSSLKKSQNILKIKLRKENDNLNNWENVDQENILNLFLCKKRTQKARTKSNSQIPIRNLMEFWKHCTKILRYQSITTIINKTLSDISATLSIERPDVAFWSRRLDALHWSEISAIARRHVTFKIHRLIIIQRLDDVLTDLLEKHLLRVFTAIFSSGHCRD</sequence>
<proteinExistence type="predicted"/>
<protein>
    <submittedName>
        <fullName evidence="1">Uncharacterized protein</fullName>
    </submittedName>
</protein>
<dbReference type="EMBL" id="VYZN01000040">
    <property type="protein sequence ID" value="KAE9531860.1"/>
    <property type="molecule type" value="Genomic_DNA"/>
</dbReference>